<dbReference type="AlphaFoldDB" id="A0A916L7P0"/>
<protein>
    <submittedName>
        <fullName evidence="1">Uncharacterized protein</fullName>
    </submittedName>
</protein>
<proteinExistence type="predicted"/>
<organism evidence="1 2">
    <name type="scientific">Mycobacterium tuberculosis</name>
    <dbReference type="NCBI Taxonomy" id="1773"/>
    <lineage>
        <taxon>Bacteria</taxon>
        <taxon>Bacillati</taxon>
        <taxon>Actinomycetota</taxon>
        <taxon>Actinomycetes</taxon>
        <taxon>Mycobacteriales</taxon>
        <taxon>Mycobacteriaceae</taxon>
        <taxon>Mycobacterium</taxon>
        <taxon>Mycobacterium tuberculosis complex</taxon>
    </lineage>
</organism>
<dbReference type="EMBL" id="CSBK01000066">
    <property type="protein sequence ID" value="COW88302.1"/>
    <property type="molecule type" value="Genomic_DNA"/>
</dbReference>
<reference evidence="2" key="1">
    <citation type="submission" date="2015-03" db="EMBL/GenBank/DDBJ databases">
        <authorList>
            <consortium name="Pathogen Informatics"/>
        </authorList>
    </citation>
    <scope>NUCLEOTIDE SEQUENCE [LARGE SCALE GENOMIC DNA]</scope>
    <source>
        <strain evidence="2">N09902308</strain>
    </source>
</reference>
<dbReference type="Proteomes" id="UP000039021">
    <property type="component" value="Unassembled WGS sequence"/>
</dbReference>
<gene>
    <name evidence="1" type="ORF">ERS007739_00261</name>
</gene>
<sequence>MARRQFLGFEVDDFWWFVHITGRYVHRCFRHAIRGPQRRGGKIKAAEPFSKSFEGRRVYSLAAVEDGVHAGEVKSVHVVV</sequence>
<evidence type="ECO:0000313" key="2">
    <source>
        <dbReference type="Proteomes" id="UP000039021"/>
    </source>
</evidence>
<accession>A0A916L7P0</accession>
<name>A0A916L7P0_MYCTX</name>
<comment type="caution">
    <text evidence="1">The sequence shown here is derived from an EMBL/GenBank/DDBJ whole genome shotgun (WGS) entry which is preliminary data.</text>
</comment>
<evidence type="ECO:0000313" key="1">
    <source>
        <dbReference type="EMBL" id="COW88302.1"/>
    </source>
</evidence>